<accession>A0A9Q0E5I5</accession>
<comment type="similarity">
    <text evidence="2">Belongs to the somatotropin/prolactin family.</text>
</comment>
<dbReference type="OrthoDB" id="9925773at2759"/>
<keyword evidence="8" id="KW-1185">Reference proteome</keyword>
<dbReference type="SUPFAM" id="SSF47266">
    <property type="entry name" value="4-helical cytokines"/>
    <property type="match status" value="1"/>
</dbReference>
<dbReference type="AlphaFoldDB" id="A0A9Q0E5I5"/>
<dbReference type="InterPro" id="IPR001400">
    <property type="entry name" value="Somatotropin/Prolactin"/>
</dbReference>
<evidence type="ECO:0000256" key="4">
    <source>
        <dbReference type="ARBA" id="ARBA00022525"/>
    </source>
</evidence>
<gene>
    <name evidence="7" type="ORF">NHX12_032008</name>
</gene>
<dbReference type="GO" id="GO:0070186">
    <property type="term" value="F:growth hormone activity"/>
    <property type="evidence" value="ECO:0007669"/>
    <property type="project" value="TreeGrafter"/>
</dbReference>
<dbReference type="PANTHER" id="PTHR11417:SF2">
    <property type="entry name" value="SOMATOTROPIN"/>
    <property type="match status" value="1"/>
</dbReference>
<dbReference type="GO" id="GO:0046427">
    <property type="term" value="P:positive regulation of receptor signaling pathway via JAK-STAT"/>
    <property type="evidence" value="ECO:0007669"/>
    <property type="project" value="TreeGrafter"/>
</dbReference>
<name>A0A9Q0E5I5_9TELE</name>
<keyword evidence="4" id="KW-0964">Secreted</keyword>
<protein>
    <recommendedName>
        <fullName evidence="3">Somatotropin</fullName>
    </recommendedName>
    <alternativeName>
        <fullName evidence="6">Growth hormone</fullName>
    </alternativeName>
</protein>
<dbReference type="GO" id="GO:0005615">
    <property type="term" value="C:extracellular space"/>
    <property type="evidence" value="ECO:0007669"/>
    <property type="project" value="TreeGrafter"/>
</dbReference>
<dbReference type="PANTHER" id="PTHR11417">
    <property type="entry name" value="SOMATOTROPIN,PROLACTIN"/>
    <property type="match status" value="1"/>
</dbReference>
<dbReference type="Proteomes" id="UP001148018">
    <property type="component" value="Unassembled WGS sequence"/>
</dbReference>
<evidence type="ECO:0000256" key="3">
    <source>
        <dbReference type="ARBA" id="ARBA00018367"/>
    </source>
</evidence>
<proteinExistence type="inferred from homology"/>
<comment type="caution">
    <text evidence="7">The sequence shown here is derived from an EMBL/GenBank/DDBJ whole genome shotgun (WGS) entry which is preliminary data.</text>
</comment>
<dbReference type="GO" id="GO:0031667">
    <property type="term" value="P:response to nutrient levels"/>
    <property type="evidence" value="ECO:0007669"/>
    <property type="project" value="TreeGrafter"/>
</dbReference>
<sequence length="107" mass="12410">MDSQQLFTIAVSRVQHLHMLAQRIFSEFENSLQSEEQRQVNKIFPQDFCNCDDIMSPIDKHETQSSPISEPAAELMSPYGGFYQSVDGSLRRSYELLACFKKDMHKF</sequence>
<evidence type="ECO:0000256" key="6">
    <source>
        <dbReference type="ARBA" id="ARBA00032367"/>
    </source>
</evidence>
<dbReference type="InterPro" id="IPR009079">
    <property type="entry name" value="4_helix_cytokine-like_core"/>
</dbReference>
<dbReference type="Gene3D" id="1.20.1250.10">
    <property type="match status" value="1"/>
</dbReference>
<dbReference type="GO" id="GO:0060396">
    <property type="term" value="P:growth hormone receptor signaling pathway"/>
    <property type="evidence" value="ECO:0007669"/>
    <property type="project" value="TreeGrafter"/>
</dbReference>
<evidence type="ECO:0000256" key="2">
    <source>
        <dbReference type="ARBA" id="ARBA00008474"/>
    </source>
</evidence>
<evidence type="ECO:0000256" key="5">
    <source>
        <dbReference type="ARBA" id="ARBA00023157"/>
    </source>
</evidence>
<organism evidence="7 8">
    <name type="scientific">Muraenolepis orangiensis</name>
    <name type="common">Patagonian moray cod</name>
    <dbReference type="NCBI Taxonomy" id="630683"/>
    <lineage>
        <taxon>Eukaryota</taxon>
        <taxon>Metazoa</taxon>
        <taxon>Chordata</taxon>
        <taxon>Craniata</taxon>
        <taxon>Vertebrata</taxon>
        <taxon>Euteleostomi</taxon>
        <taxon>Actinopterygii</taxon>
        <taxon>Neopterygii</taxon>
        <taxon>Teleostei</taxon>
        <taxon>Neoteleostei</taxon>
        <taxon>Acanthomorphata</taxon>
        <taxon>Zeiogadaria</taxon>
        <taxon>Gadariae</taxon>
        <taxon>Gadiformes</taxon>
        <taxon>Muraenolepidoidei</taxon>
        <taxon>Muraenolepididae</taxon>
        <taxon>Muraenolepis</taxon>
    </lineage>
</organism>
<evidence type="ECO:0000256" key="1">
    <source>
        <dbReference type="ARBA" id="ARBA00004613"/>
    </source>
</evidence>
<reference evidence="7" key="1">
    <citation type="submission" date="2022-07" db="EMBL/GenBank/DDBJ databases">
        <title>Chromosome-level genome of Muraenolepis orangiensis.</title>
        <authorList>
            <person name="Kim J."/>
        </authorList>
    </citation>
    <scope>NUCLEOTIDE SEQUENCE</scope>
    <source>
        <strain evidence="7">KU_S4_2022</strain>
        <tissue evidence="7">Muscle</tissue>
    </source>
</reference>
<comment type="subcellular location">
    <subcellularLocation>
        <location evidence="1">Secreted</location>
    </subcellularLocation>
</comment>
<dbReference type="EMBL" id="JANIIK010000047">
    <property type="protein sequence ID" value="KAJ3601035.1"/>
    <property type="molecule type" value="Genomic_DNA"/>
</dbReference>
<dbReference type="GO" id="GO:0045927">
    <property type="term" value="P:positive regulation of growth"/>
    <property type="evidence" value="ECO:0007669"/>
    <property type="project" value="TreeGrafter"/>
</dbReference>
<evidence type="ECO:0000313" key="7">
    <source>
        <dbReference type="EMBL" id="KAJ3601035.1"/>
    </source>
</evidence>
<dbReference type="GO" id="GO:0005131">
    <property type="term" value="F:growth hormone receptor binding"/>
    <property type="evidence" value="ECO:0007669"/>
    <property type="project" value="TreeGrafter"/>
</dbReference>
<evidence type="ECO:0000313" key="8">
    <source>
        <dbReference type="Proteomes" id="UP001148018"/>
    </source>
</evidence>
<keyword evidence="5" id="KW-1015">Disulfide bond</keyword>
<dbReference type="GO" id="GO:0048513">
    <property type="term" value="P:animal organ development"/>
    <property type="evidence" value="ECO:0007669"/>
    <property type="project" value="TreeGrafter"/>
</dbReference>